<dbReference type="SMART" id="SM00248">
    <property type="entry name" value="ANK"/>
    <property type="match status" value="14"/>
</dbReference>
<feature type="repeat" description="ANK" evidence="3">
    <location>
        <begin position="669"/>
        <end position="701"/>
    </location>
</feature>
<dbReference type="Proteomes" id="UP001374579">
    <property type="component" value="Unassembled WGS sequence"/>
</dbReference>
<dbReference type="PRINTS" id="PR01415">
    <property type="entry name" value="ANKYRIN"/>
</dbReference>
<feature type="repeat" description="ANK" evidence="3">
    <location>
        <begin position="1081"/>
        <end position="1113"/>
    </location>
</feature>
<keyword evidence="6" id="KW-1185">Reference proteome</keyword>
<keyword evidence="2 3" id="KW-0040">ANK repeat</keyword>
<dbReference type="Pfam" id="PF00023">
    <property type="entry name" value="Ank"/>
    <property type="match status" value="1"/>
</dbReference>
<dbReference type="InterPro" id="IPR002110">
    <property type="entry name" value="Ankyrin_rpt"/>
</dbReference>
<proteinExistence type="predicted"/>
<dbReference type="PANTHER" id="PTHR24198:SF165">
    <property type="entry name" value="ANKYRIN REPEAT-CONTAINING PROTEIN-RELATED"/>
    <property type="match status" value="1"/>
</dbReference>
<feature type="repeat" description="ANK" evidence="3">
    <location>
        <begin position="926"/>
        <end position="958"/>
    </location>
</feature>
<feature type="repeat" description="ANK" evidence="3">
    <location>
        <begin position="893"/>
        <end position="925"/>
    </location>
</feature>
<dbReference type="PANTHER" id="PTHR24198">
    <property type="entry name" value="ANKYRIN REPEAT AND PROTEIN KINASE DOMAIN-CONTAINING PROTEIN"/>
    <property type="match status" value="1"/>
</dbReference>
<sequence length="1225" mass="136144">METPGEKETSFHDTIPHTVPHPPDGIASPTNSAEDFTQPPVDLSQASDHNTPRGTVQHHDYDHSTVPTQLAQPMDVDASFPRDRMEASVAGAMAPGYTTNNQQQLEIHNHSEGPTNIAETINSSNYIKIKDFHNPVHNDNRVHNNNLHVHQHKARITYVINAVTAGEQRNHLLAVTGVTEHGALSIEDDEAVDNMVTTDSFRRALHILTAGERLLLLSAHPGLTRQSFLSALHRQYRKEGYTVYDLSCVSDWEKKGPVERGSLVIFECAFGDVRFDREQYHRFYKHSLYSINSLTPKLVFVVYPPVLLELQQYDRASVRPLLNSVELVELGQDPLLSVEPYADLLVRMLRDPNHGLILGALFALTMQGQGFFSDNTGQAQPPLERLGFSDYSDAQLEEYASLLKGFLLVHRGRGFITREVYDAVGLAFAETYLKSVLVQVCDTMHLVQFVRTEHPVEKDPLLMRRMYEEMVRGRLPEMIQHPCFHSEQFLCGFEAFCRENNCLQAVIGALDPDHKLPLLYWSVWGPSDRLTEWCLRMVNEQNTDNNIMSDHVQSAAFGTALLKALQISNSSHMFRQLLSKIADKPYTRNMRLPLPCTGQQHTAELRAVCDKISSGLRTSHFRYLGVLIPKHLITAKMKDDIIHISFPRQHVYLTYRLLTDQQVDEQDREGNTLLHLAAEAGHLEVIKMAVSSGASLTVNNEAGKTPPQLAKQRLHQHNYDTQCQEKWTRSMFAACKVGGFTTVKEFLCYDATVNSKGKNGLTPLHIASNNCHADIASLLVDLDANLNATAKSGLTPLHYACRRQCLEKVQLLVKRGSFVNAMDYGGITALHTVCRQGDKDIAELLILHNAHVDAKTSVGWTPLHHACFQGHTDIAQLLIKIGADISTYTTLGEGNTPLHVACFQSNTDIVRLLVANRADVNVTNTNNDTPLHFACRGNNADIVRLLLNHGADLNVQNKHGFSALHSACQRGYTDVVRLLLGCNDTVSVSDDEGKSPSTVMCEPPAKININMTDNEGDTALYRACGAGHTETVRLLLQQDNIDVNASDDCWSPLVGVCMMGKTDIAQLFLLHDADVNISGALGLTPLHWACQSGHRDVVHLLLQHGADVNISDAFDMTALLYACKNYGGHHNIVYLLLQHGANVNMSDGDGKTLLLRACAHGHQDIVQYVLEDNADMNKEACVLYDALQTAQSHGHTEIVQLLQQYLSPSHPDSVPQQPSLQLSAQ</sequence>
<dbReference type="AlphaFoldDB" id="A0AAN9AWK9"/>
<evidence type="ECO:0000313" key="5">
    <source>
        <dbReference type="EMBL" id="KAK7094588.1"/>
    </source>
</evidence>
<feature type="repeat" description="ANK" evidence="3">
    <location>
        <begin position="1114"/>
        <end position="1148"/>
    </location>
</feature>
<dbReference type="PROSITE" id="PS50297">
    <property type="entry name" value="ANK_REP_REGION"/>
    <property type="match status" value="11"/>
</dbReference>
<feature type="repeat" description="ANK" evidence="3">
    <location>
        <begin position="858"/>
        <end position="890"/>
    </location>
</feature>
<evidence type="ECO:0000256" key="3">
    <source>
        <dbReference type="PROSITE-ProRule" id="PRU00023"/>
    </source>
</evidence>
<protein>
    <submittedName>
        <fullName evidence="5">Uncharacterized protein</fullName>
    </submittedName>
</protein>
<name>A0AAN9AWK9_9CAEN</name>
<dbReference type="SUPFAM" id="SSF48403">
    <property type="entry name" value="Ankyrin repeat"/>
    <property type="match status" value="2"/>
</dbReference>
<evidence type="ECO:0000313" key="6">
    <source>
        <dbReference type="Proteomes" id="UP001374579"/>
    </source>
</evidence>
<evidence type="ECO:0000256" key="1">
    <source>
        <dbReference type="ARBA" id="ARBA00022737"/>
    </source>
</evidence>
<accession>A0AAN9AWK9</accession>
<feature type="compositionally biased region" description="Polar residues" evidence="4">
    <location>
        <begin position="44"/>
        <end position="54"/>
    </location>
</feature>
<evidence type="ECO:0000256" key="4">
    <source>
        <dbReference type="SAM" id="MobiDB-lite"/>
    </source>
</evidence>
<keyword evidence="1" id="KW-0677">Repeat</keyword>
<feature type="repeat" description="ANK" evidence="3">
    <location>
        <begin position="759"/>
        <end position="791"/>
    </location>
</feature>
<feature type="repeat" description="ANK" evidence="3">
    <location>
        <begin position="1015"/>
        <end position="1048"/>
    </location>
</feature>
<feature type="repeat" description="ANK" evidence="3">
    <location>
        <begin position="1149"/>
        <end position="1181"/>
    </location>
</feature>
<comment type="caution">
    <text evidence="5">The sequence shown here is derived from an EMBL/GenBank/DDBJ whole genome shotgun (WGS) entry which is preliminary data.</text>
</comment>
<feature type="repeat" description="ANK" evidence="3">
    <location>
        <begin position="792"/>
        <end position="824"/>
    </location>
</feature>
<dbReference type="EMBL" id="JBAMIC010000018">
    <property type="protein sequence ID" value="KAK7094588.1"/>
    <property type="molecule type" value="Genomic_DNA"/>
</dbReference>
<feature type="repeat" description="ANK" evidence="3">
    <location>
        <begin position="825"/>
        <end position="857"/>
    </location>
</feature>
<organism evidence="5 6">
    <name type="scientific">Littorina saxatilis</name>
    <dbReference type="NCBI Taxonomy" id="31220"/>
    <lineage>
        <taxon>Eukaryota</taxon>
        <taxon>Metazoa</taxon>
        <taxon>Spiralia</taxon>
        <taxon>Lophotrochozoa</taxon>
        <taxon>Mollusca</taxon>
        <taxon>Gastropoda</taxon>
        <taxon>Caenogastropoda</taxon>
        <taxon>Littorinimorpha</taxon>
        <taxon>Littorinoidea</taxon>
        <taxon>Littorinidae</taxon>
        <taxon>Littorina</taxon>
    </lineage>
</organism>
<dbReference type="InterPro" id="IPR036770">
    <property type="entry name" value="Ankyrin_rpt-contain_sf"/>
</dbReference>
<dbReference type="Pfam" id="PF12796">
    <property type="entry name" value="Ank_2"/>
    <property type="match status" value="5"/>
</dbReference>
<feature type="repeat" description="ANK" evidence="3">
    <location>
        <begin position="959"/>
        <end position="991"/>
    </location>
</feature>
<dbReference type="Gene3D" id="1.25.40.20">
    <property type="entry name" value="Ankyrin repeat-containing domain"/>
    <property type="match status" value="6"/>
</dbReference>
<reference evidence="5 6" key="1">
    <citation type="submission" date="2024-02" db="EMBL/GenBank/DDBJ databases">
        <title>Chromosome-scale genome assembly of the rough periwinkle Littorina saxatilis.</title>
        <authorList>
            <person name="De Jode A."/>
            <person name="Faria R."/>
            <person name="Formenti G."/>
            <person name="Sims Y."/>
            <person name="Smith T.P."/>
            <person name="Tracey A."/>
            <person name="Wood J.M.D."/>
            <person name="Zagrodzka Z.B."/>
            <person name="Johannesson K."/>
            <person name="Butlin R.K."/>
            <person name="Leder E.H."/>
        </authorList>
    </citation>
    <scope>NUCLEOTIDE SEQUENCE [LARGE SCALE GENOMIC DNA]</scope>
    <source>
        <strain evidence="5">Snail1</strain>
        <tissue evidence="5">Muscle</tissue>
    </source>
</reference>
<feature type="compositionally biased region" description="Basic and acidic residues" evidence="4">
    <location>
        <begin position="1"/>
        <end position="15"/>
    </location>
</feature>
<dbReference type="PROSITE" id="PS50088">
    <property type="entry name" value="ANK_REPEAT"/>
    <property type="match status" value="12"/>
</dbReference>
<feature type="region of interest" description="Disordered" evidence="4">
    <location>
        <begin position="1"/>
        <end position="61"/>
    </location>
</feature>
<evidence type="ECO:0000256" key="2">
    <source>
        <dbReference type="ARBA" id="ARBA00023043"/>
    </source>
</evidence>
<dbReference type="Pfam" id="PF13637">
    <property type="entry name" value="Ank_4"/>
    <property type="match status" value="1"/>
</dbReference>
<gene>
    <name evidence="5" type="ORF">V1264_006122</name>
</gene>